<evidence type="ECO:0008006" key="4">
    <source>
        <dbReference type="Google" id="ProtNLM"/>
    </source>
</evidence>
<reference evidence="2 3" key="1">
    <citation type="submission" date="2013-04" db="EMBL/GenBank/DDBJ databases">
        <title>Hyphomonas hirschiana VP5 Genome Sequencing.</title>
        <authorList>
            <person name="Lai Q."/>
            <person name="Shao Z."/>
        </authorList>
    </citation>
    <scope>NUCLEOTIDE SEQUENCE [LARGE SCALE GENOMIC DNA]</scope>
    <source>
        <strain evidence="2 3">VP5</strain>
    </source>
</reference>
<evidence type="ECO:0000256" key="1">
    <source>
        <dbReference type="SAM" id="SignalP"/>
    </source>
</evidence>
<proteinExistence type="predicted"/>
<evidence type="ECO:0000313" key="3">
    <source>
        <dbReference type="Proteomes" id="UP000025061"/>
    </source>
</evidence>
<organism evidence="2 3">
    <name type="scientific">Hyphomonas hirschiana VP5</name>
    <dbReference type="NCBI Taxonomy" id="1280951"/>
    <lineage>
        <taxon>Bacteria</taxon>
        <taxon>Pseudomonadati</taxon>
        <taxon>Pseudomonadota</taxon>
        <taxon>Alphaproteobacteria</taxon>
        <taxon>Hyphomonadales</taxon>
        <taxon>Hyphomonadaceae</taxon>
        <taxon>Hyphomonas</taxon>
    </lineage>
</organism>
<keyword evidence="3" id="KW-1185">Reference proteome</keyword>
<feature type="signal peptide" evidence="1">
    <location>
        <begin position="1"/>
        <end position="25"/>
    </location>
</feature>
<gene>
    <name evidence="2" type="ORF">HHI_02050</name>
</gene>
<protein>
    <recommendedName>
        <fullName evidence="4">DUF1318 domain-containing protein</fullName>
    </recommendedName>
</protein>
<feature type="chain" id="PRO_5001572825" description="DUF1318 domain-containing protein" evidence="1">
    <location>
        <begin position="26"/>
        <end position="116"/>
    </location>
</feature>
<dbReference type="EMBL" id="ARYI01000001">
    <property type="protein sequence ID" value="KCZ96423.1"/>
    <property type="molecule type" value="Genomic_DNA"/>
</dbReference>
<accession>A0A059G061</accession>
<dbReference type="PIRSF" id="PIRSF025560">
    <property type="entry name" value="UCP025560"/>
    <property type="match status" value="1"/>
</dbReference>
<sequence>MTTIRTLILGLVLMFGGVAVTQASAQGNSQIETARSTGVIGERIDGYLGVVGSADAEIVRQVQDINNRRRALYEKTAGETGTTVQQVARIAGEKQLAERVKPGEYYMDATGSWKQK</sequence>
<name>A0A059G061_9PROT</name>
<dbReference type="OrthoDB" id="7362294at2"/>
<dbReference type="PATRIC" id="fig|1280951.3.peg.412"/>
<evidence type="ECO:0000313" key="2">
    <source>
        <dbReference type="EMBL" id="KCZ96423.1"/>
    </source>
</evidence>
<dbReference type="RefSeq" id="WP_011645665.1">
    <property type="nucleotide sequence ID" value="NZ_ARYI01000001.1"/>
</dbReference>
<dbReference type="AlphaFoldDB" id="A0A059G061"/>
<keyword evidence="1" id="KW-0732">Signal</keyword>
<comment type="caution">
    <text evidence="2">The sequence shown here is derived from an EMBL/GenBank/DDBJ whole genome shotgun (WGS) entry which is preliminary data.</text>
</comment>
<dbReference type="Pfam" id="PF07027">
    <property type="entry name" value="DUF1318"/>
    <property type="match status" value="1"/>
</dbReference>
<dbReference type="InterPro" id="IPR008309">
    <property type="entry name" value="YdbL"/>
</dbReference>
<dbReference type="Proteomes" id="UP000025061">
    <property type="component" value="Unassembled WGS sequence"/>
</dbReference>